<dbReference type="Pfam" id="PF13508">
    <property type="entry name" value="Acetyltransf_7"/>
    <property type="match status" value="1"/>
</dbReference>
<keyword evidence="1" id="KW-0808">Transferase</keyword>
<dbReference type="EMBL" id="CP109495">
    <property type="protein sequence ID" value="WUX52626.1"/>
    <property type="molecule type" value="Genomic_DNA"/>
</dbReference>
<sequence length="271" mass="28977">MHVNLITTLSGELAERISELVRAAYATGDLLPGLPVADGALADAAEVHRDLAAGQLLWVAWDAGRPVGTVRAVRVTPELWEVRRLAVDPTSRRTGAARALLGRLEAAATVAGVREVALDAVVERGNPAFYARLGYRTVRHFGASDKPLSEVHMRRAPDTPPAPVPHEAFPVGPGLLLHWRAVAEGTSCRLRLLAAGERVPAGPETVGVDFWPGARAAELALVSGTLAAGADGEVFVARPALAVDAFCRPRERHPQLLAWWRSPLVRAPMRV</sequence>
<gene>
    <name evidence="4" type="ORF">OG442_14385</name>
</gene>
<dbReference type="RefSeq" id="WP_329076276.1">
    <property type="nucleotide sequence ID" value="NZ_CP108849.2"/>
</dbReference>
<name>A0ABZ2A2G0_STRNV</name>
<protein>
    <submittedName>
        <fullName evidence="4">GNAT family N-acetyltransferase</fullName>
    </submittedName>
</protein>
<dbReference type="PANTHER" id="PTHR43877">
    <property type="entry name" value="AMINOALKYLPHOSPHONATE N-ACETYLTRANSFERASE-RELATED-RELATED"/>
    <property type="match status" value="1"/>
</dbReference>
<dbReference type="InterPro" id="IPR050832">
    <property type="entry name" value="Bact_Acetyltransf"/>
</dbReference>
<evidence type="ECO:0000313" key="5">
    <source>
        <dbReference type="Proteomes" id="UP001432209"/>
    </source>
</evidence>
<keyword evidence="2" id="KW-0012">Acyltransferase</keyword>
<dbReference type="SUPFAM" id="SSF55729">
    <property type="entry name" value="Acyl-CoA N-acyltransferases (Nat)"/>
    <property type="match status" value="1"/>
</dbReference>
<dbReference type="InterPro" id="IPR016181">
    <property type="entry name" value="Acyl_CoA_acyltransferase"/>
</dbReference>
<keyword evidence="5" id="KW-1185">Reference proteome</keyword>
<evidence type="ECO:0000259" key="3">
    <source>
        <dbReference type="PROSITE" id="PS51186"/>
    </source>
</evidence>
<organism evidence="4 5">
    <name type="scientific">Streptomyces niveus</name>
    <name type="common">Streptomyces spheroides</name>
    <dbReference type="NCBI Taxonomy" id="193462"/>
    <lineage>
        <taxon>Bacteria</taxon>
        <taxon>Bacillati</taxon>
        <taxon>Actinomycetota</taxon>
        <taxon>Actinomycetes</taxon>
        <taxon>Kitasatosporales</taxon>
        <taxon>Streptomycetaceae</taxon>
        <taxon>Streptomyces</taxon>
    </lineage>
</organism>
<evidence type="ECO:0000256" key="2">
    <source>
        <dbReference type="ARBA" id="ARBA00023315"/>
    </source>
</evidence>
<dbReference type="InterPro" id="IPR000182">
    <property type="entry name" value="GNAT_dom"/>
</dbReference>
<evidence type="ECO:0000313" key="4">
    <source>
        <dbReference type="EMBL" id="WUX52626.1"/>
    </source>
</evidence>
<dbReference type="PROSITE" id="PS51186">
    <property type="entry name" value="GNAT"/>
    <property type="match status" value="1"/>
</dbReference>
<feature type="domain" description="N-acetyltransferase" evidence="3">
    <location>
        <begin position="1"/>
        <end position="158"/>
    </location>
</feature>
<reference evidence="4" key="1">
    <citation type="submission" date="2022-10" db="EMBL/GenBank/DDBJ databases">
        <title>The complete genomes of actinobacterial strains from the NBC collection.</title>
        <authorList>
            <person name="Joergensen T.S."/>
            <person name="Alvarez Arevalo M."/>
            <person name="Sterndorff E.B."/>
            <person name="Faurdal D."/>
            <person name="Vuksanovic O."/>
            <person name="Mourched A.-S."/>
            <person name="Charusanti P."/>
            <person name="Shaw S."/>
            <person name="Blin K."/>
            <person name="Weber T."/>
        </authorList>
    </citation>
    <scope>NUCLEOTIDE SEQUENCE</scope>
    <source>
        <strain evidence="4">NBC_01432</strain>
    </source>
</reference>
<dbReference type="Proteomes" id="UP001432209">
    <property type="component" value="Chromosome"/>
</dbReference>
<proteinExistence type="predicted"/>
<accession>A0ABZ2A2G0</accession>
<dbReference type="CDD" id="cd04301">
    <property type="entry name" value="NAT_SF"/>
    <property type="match status" value="1"/>
</dbReference>
<dbReference type="Gene3D" id="3.40.630.30">
    <property type="match status" value="1"/>
</dbReference>
<evidence type="ECO:0000256" key="1">
    <source>
        <dbReference type="ARBA" id="ARBA00022679"/>
    </source>
</evidence>